<dbReference type="AlphaFoldDB" id="A0AA35ZGG0"/>
<gene>
    <name evidence="2" type="ORF">LSALG_LOCUS31236</name>
</gene>
<dbReference type="InterPro" id="IPR017451">
    <property type="entry name" value="F-box-assoc_interact_dom"/>
</dbReference>
<protein>
    <recommendedName>
        <fullName evidence="1">F-box associated beta-propeller type 3 domain-containing protein</fullName>
    </recommendedName>
</protein>
<dbReference type="InterPro" id="IPR011043">
    <property type="entry name" value="Gal_Oxase/kelch_b-propeller"/>
</dbReference>
<evidence type="ECO:0000259" key="1">
    <source>
        <dbReference type="Pfam" id="PF08268"/>
    </source>
</evidence>
<dbReference type="Pfam" id="PF08268">
    <property type="entry name" value="FBA_3"/>
    <property type="match status" value="1"/>
</dbReference>
<dbReference type="PANTHER" id="PTHR31672">
    <property type="entry name" value="BNACNNG10540D PROTEIN"/>
    <property type="match status" value="1"/>
</dbReference>
<dbReference type="InterPro" id="IPR013187">
    <property type="entry name" value="F-box-assoc_dom_typ3"/>
</dbReference>
<feature type="domain" description="F-box associated beta-propeller type 3" evidence="1">
    <location>
        <begin position="71"/>
        <end position="214"/>
    </location>
</feature>
<accession>A0AA35ZGG0</accession>
<keyword evidence="3" id="KW-1185">Reference proteome</keyword>
<proteinExistence type="predicted"/>
<dbReference type="Proteomes" id="UP001177003">
    <property type="component" value="Chromosome 7"/>
</dbReference>
<name>A0AA35ZGG0_LACSI</name>
<organism evidence="2 3">
    <name type="scientific">Lactuca saligna</name>
    <name type="common">Willowleaf lettuce</name>
    <dbReference type="NCBI Taxonomy" id="75948"/>
    <lineage>
        <taxon>Eukaryota</taxon>
        <taxon>Viridiplantae</taxon>
        <taxon>Streptophyta</taxon>
        <taxon>Embryophyta</taxon>
        <taxon>Tracheophyta</taxon>
        <taxon>Spermatophyta</taxon>
        <taxon>Magnoliopsida</taxon>
        <taxon>eudicotyledons</taxon>
        <taxon>Gunneridae</taxon>
        <taxon>Pentapetalae</taxon>
        <taxon>asterids</taxon>
        <taxon>campanulids</taxon>
        <taxon>Asterales</taxon>
        <taxon>Asteraceae</taxon>
        <taxon>Cichorioideae</taxon>
        <taxon>Cichorieae</taxon>
        <taxon>Lactucinae</taxon>
        <taxon>Lactuca</taxon>
    </lineage>
</organism>
<reference evidence="2" key="1">
    <citation type="submission" date="2023-04" db="EMBL/GenBank/DDBJ databases">
        <authorList>
            <person name="Vijverberg K."/>
            <person name="Xiong W."/>
            <person name="Schranz E."/>
        </authorList>
    </citation>
    <scope>NUCLEOTIDE SEQUENCE</scope>
</reference>
<dbReference type="NCBIfam" id="TIGR01640">
    <property type="entry name" value="F_box_assoc_1"/>
    <property type="match status" value="1"/>
</dbReference>
<sequence>MSDNIPFHIQEEIMKWVPVRSLIEFRCHLLVSYEDPIDEVNYVSFVDDDTLPQQRSLPIVPPFLKQLIHPKVVGSSHGLICFFGSDFTFTTGMVVLWNPSIGRSIDIVVPGRSFIGFGVCPVTSDPKIVSITQSWDYQNIEASSPCKVMVYTLSSGKWRNLSTNLPPKRLSSSGLVVVTDRFIYWRAELATHNGIISFDLTHENFEMIDLPDGLACHDSVQGKHL</sequence>
<evidence type="ECO:0000313" key="2">
    <source>
        <dbReference type="EMBL" id="CAI9292140.1"/>
    </source>
</evidence>
<dbReference type="PANTHER" id="PTHR31672:SF10">
    <property type="entry name" value="F-BOX DOMAIN-CONTAINING PROTEIN"/>
    <property type="match status" value="1"/>
</dbReference>
<dbReference type="EMBL" id="OX465083">
    <property type="protein sequence ID" value="CAI9292140.1"/>
    <property type="molecule type" value="Genomic_DNA"/>
</dbReference>
<evidence type="ECO:0000313" key="3">
    <source>
        <dbReference type="Proteomes" id="UP001177003"/>
    </source>
</evidence>
<dbReference type="SUPFAM" id="SSF50965">
    <property type="entry name" value="Galactose oxidase, central domain"/>
    <property type="match status" value="1"/>
</dbReference>
<dbReference type="InterPro" id="IPR050796">
    <property type="entry name" value="SCF_F-box_component"/>
</dbReference>